<dbReference type="GO" id="GO:0046872">
    <property type="term" value="F:metal ion binding"/>
    <property type="evidence" value="ECO:0007669"/>
    <property type="project" value="UniProtKB-KW"/>
</dbReference>
<evidence type="ECO:0000256" key="7">
    <source>
        <dbReference type="PIRSR" id="PIRSR606689-2"/>
    </source>
</evidence>
<dbReference type="Gene3D" id="3.40.50.300">
    <property type="entry name" value="P-loop containing nucleotide triphosphate hydrolases"/>
    <property type="match status" value="1"/>
</dbReference>
<dbReference type="Pfam" id="PF01294">
    <property type="entry name" value="Ribosomal_L13e"/>
    <property type="match status" value="1"/>
</dbReference>
<evidence type="ECO:0000313" key="8">
    <source>
        <dbReference type="EMBL" id="KAJ6256120.1"/>
    </source>
</evidence>
<dbReference type="InterPro" id="IPR005225">
    <property type="entry name" value="Small_GTP-bd"/>
</dbReference>
<organism evidence="8 9">
    <name type="scientific">Drechslerella dactyloides</name>
    <name type="common">Nematode-trapping fungus</name>
    <name type="synonym">Arthrobotrys dactyloides</name>
    <dbReference type="NCBI Taxonomy" id="74499"/>
    <lineage>
        <taxon>Eukaryota</taxon>
        <taxon>Fungi</taxon>
        <taxon>Dikarya</taxon>
        <taxon>Ascomycota</taxon>
        <taxon>Pezizomycotina</taxon>
        <taxon>Orbiliomycetes</taxon>
        <taxon>Orbiliales</taxon>
        <taxon>Orbiliaceae</taxon>
        <taxon>Drechslerella</taxon>
    </lineage>
</organism>
<feature type="binding site" evidence="6">
    <location>
        <position position="83"/>
    </location>
    <ligand>
        <name>GTP</name>
        <dbReference type="ChEBI" id="CHEBI:37565"/>
    </ligand>
</feature>
<dbReference type="GO" id="GO:0003924">
    <property type="term" value="F:GTPase activity"/>
    <property type="evidence" value="ECO:0007669"/>
    <property type="project" value="InterPro"/>
</dbReference>
<evidence type="ECO:0000256" key="2">
    <source>
        <dbReference type="ARBA" id="ARBA00022741"/>
    </source>
</evidence>
<feature type="binding site" evidence="6">
    <location>
        <begin position="25"/>
        <end position="32"/>
    </location>
    <ligand>
        <name>GTP</name>
        <dbReference type="ChEBI" id="CHEBI:37565"/>
    </ligand>
</feature>
<dbReference type="PANTHER" id="PTHR11722">
    <property type="entry name" value="60S RIBOSOMAL PROTEIN L13"/>
    <property type="match status" value="1"/>
</dbReference>
<dbReference type="FunFam" id="3.40.50.300:FF:000624">
    <property type="entry name" value="ADP-ribosylation factor 1"/>
    <property type="match status" value="1"/>
</dbReference>
<protein>
    <submittedName>
        <fullName evidence="8">ADP-ribosylation factor</fullName>
    </submittedName>
</protein>
<keyword evidence="4 6" id="KW-0342">GTP-binding</keyword>
<dbReference type="GO" id="GO:0005525">
    <property type="term" value="F:GTP binding"/>
    <property type="evidence" value="ECO:0007669"/>
    <property type="project" value="UniProtKB-KW"/>
</dbReference>
<dbReference type="PROSITE" id="PS51417">
    <property type="entry name" value="ARF"/>
    <property type="match status" value="1"/>
</dbReference>
<accession>A0AAD6NFB0</accession>
<dbReference type="InterPro" id="IPR027417">
    <property type="entry name" value="P-loop_NTPase"/>
</dbReference>
<comment type="similarity">
    <text evidence="1">Belongs to the eukaryotic ribosomal protein eL13 family.</text>
</comment>
<reference evidence="8" key="1">
    <citation type="submission" date="2023-01" db="EMBL/GenBank/DDBJ databases">
        <title>The chitinases involved in constricting ring structure development in the nematode-trapping fungus Drechslerella dactyloides.</title>
        <authorList>
            <person name="Wang R."/>
            <person name="Zhang L."/>
            <person name="Tang P."/>
            <person name="Li S."/>
            <person name="Liang L."/>
        </authorList>
    </citation>
    <scope>NUCLEOTIDE SEQUENCE</scope>
    <source>
        <strain evidence="8">YMF1.00031</strain>
    </source>
</reference>
<dbReference type="Pfam" id="PF00025">
    <property type="entry name" value="Arf"/>
    <property type="match status" value="1"/>
</dbReference>
<sequence>MGGWLSRLSALAGWGKKEVRILILGLDNAGKTTLLYRLKVLFLYATTSAILIGEVVTTVPTIGFNVESVTYKNLNFNVWDLGGQTSIRPYWRCYYANTAAVIFVVDATDKERLSTASEELQAMLNEEELREAALLVFANKQDQPGALGASEISTILELPKLKNRSWSIVACSAVTNLDNQQLPNNHFRKHWQERVRVHFDQPGRKLRRRQARLSKAAAIAPRPVDKLRPIVRCPTIKYNRRVRPGRGFTLEELKAAAIPRKLALTIGIPVDHRRQNRSEEGLALNVQRLKDYKDKLILFPRRVGRPKHGDASNEDVVAARSAKSQSLSALFPIVPIDTTIQERAITSEDKNVEAYRKLRVARSDAKLVGVRAKRAKAKEEAEAATKK</sequence>
<keyword evidence="9" id="KW-1185">Reference proteome</keyword>
<dbReference type="SMART" id="SM00178">
    <property type="entry name" value="SAR"/>
    <property type="match status" value="1"/>
</dbReference>
<dbReference type="FunFam" id="1.20.5.110:FF:000003">
    <property type="entry name" value="60S ribosomal protein L13"/>
    <property type="match status" value="1"/>
</dbReference>
<feature type="binding site" evidence="7">
    <location>
        <position position="32"/>
    </location>
    <ligand>
        <name>Mg(2+)</name>
        <dbReference type="ChEBI" id="CHEBI:18420"/>
    </ligand>
</feature>
<keyword evidence="3" id="KW-0689">Ribosomal protein</keyword>
<evidence type="ECO:0000313" key="9">
    <source>
        <dbReference type="Proteomes" id="UP001221413"/>
    </source>
</evidence>
<evidence type="ECO:0000256" key="1">
    <source>
        <dbReference type="ARBA" id="ARBA00005640"/>
    </source>
</evidence>
<keyword evidence="5" id="KW-0687">Ribonucleoprotein</keyword>
<gene>
    <name evidence="8" type="ORF">Dda_9212</name>
</gene>
<keyword evidence="7" id="KW-0479">Metal-binding</keyword>
<dbReference type="HAMAP" id="MF_00499">
    <property type="entry name" value="Ribosomal_eL13"/>
    <property type="match status" value="1"/>
</dbReference>
<dbReference type="SMART" id="SM00177">
    <property type="entry name" value="ARF"/>
    <property type="match status" value="1"/>
</dbReference>
<proteinExistence type="inferred from homology"/>
<dbReference type="GO" id="GO:0003735">
    <property type="term" value="F:structural constituent of ribosome"/>
    <property type="evidence" value="ECO:0007669"/>
    <property type="project" value="InterPro"/>
</dbReference>
<dbReference type="AlphaFoldDB" id="A0AAD6NFB0"/>
<evidence type="ECO:0000256" key="5">
    <source>
        <dbReference type="ARBA" id="ARBA00023274"/>
    </source>
</evidence>
<dbReference type="Proteomes" id="UP001221413">
    <property type="component" value="Unassembled WGS sequence"/>
</dbReference>
<evidence type="ECO:0000256" key="3">
    <source>
        <dbReference type="ARBA" id="ARBA00022980"/>
    </source>
</evidence>
<dbReference type="NCBIfam" id="TIGR00231">
    <property type="entry name" value="small_GTP"/>
    <property type="match status" value="1"/>
</dbReference>
<dbReference type="GO" id="GO:0022625">
    <property type="term" value="C:cytosolic large ribosomal subunit"/>
    <property type="evidence" value="ECO:0007669"/>
    <property type="project" value="TreeGrafter"/>
</dbReference>
<feature type="binding site" evidence="6">
    <location>
        <begin position="139"/>
        <end position="142"/>
    </location>
    <ligand>
        <name>GTP</name>
        <dbReference type="ChEBI" id="CHEBI:37565"/>
    </ligand>
</feature>
<comment type="caution">
    <text evidence="8">The sequence shown here is derived from an EMBL/GenBank/DDBJ whole genome shotgun (WGS) entry which is preliminary data.</text>
</comment>
<dbReference type="PANTHER" id="PTHR11722:SF0">
    <property type="entry name" value="LARGE RIBOSOMAL SUBUNIT PROTEIN EL13"/>
    <property type="match status" value="1"/>
</dbReference>
<dbReference type="GO" id="GO:0003723">
    <property type="term" value="F:RNA binding"/>
    <property type="evidence" value="ECO:0007669"/>
    <property type="project" value="TreeGrafter"/>
</dbReference>
<dbReference type="InterPro" id="IPR006689">
    <property type="entry name" value="Small_GTPase_ARF/SAR"/>
</dbReference>
<name>A0AAD6NFB0_DREDA</name>
<dbReference type="SUPFAM" id="SSF52540">
    <property type="entry name" value="P-loop containing nucleoside triphosphate hydrolases"/>
    <property type="match status" value="1"/>
</dbReference>
<evidence type="ECO:0000256" key="4">
    <source>
        <dbReference type="ARBA" id="ARBA00023134"/>
    </source>
</evidence>
<keyword evidence="2 6" id="KW-0547">Nucleotide-binding</keyword>
<dbReference type="EMBL" id="JAQGDS010000015">
    <property type="protein sequence ID" value="KAJ6256120.1"/>
    <property type="molecule type" value="Genomic_DNA"/>
</dbReference>
<feature type="binding site" evidence="7">
    <location>
        <position position="61"/>
    </location>
    <ligand>
        <name>Mg(2+)</name>
        <dbReference type="ChEBI" id="CHEBI:18420"/>
    </ligand>
</feature>
<dbReference type="InterPro" id="IPR001380">
    <property type="entry name" value="Ribosomal_eL13"/>
</dbReference>
<keyword evidence="7" id="KW-0460">Magnesium</keyword>
<dbReference type="Gene3D" id="1.20.5.110">
    <property type="match status" value="1"/>
</dbReference>
<evidence type="ECO:0000256" key="6">
    <source>
        <dbReference type="PIRSR" id="PIRSR606689-1"/>
    </source>
</evidence>
<dbReference type="GO" id="GO:0006412">
    <property type="term" value="P:translation"/>
    <property type="evidence" value="ECO:0007669"/>
    <property type="project" value="InterPro"/>
</dbReference>